<organism evidence="1">
    <name type="scientific">hydrothermal vent metagenome</name>
    <dbReference type="NCBI Taxonomy" id="652676"/>
    <lineage>
        <taxon>unclassified sequences</taxon>
        <taxon>metagenomes</taxon>
        <taxon>ecological metagenomes</taxon>
    </lineage>
</organism>
<proteinExistence type="predicted"/>
<evidence type="ECO:0000313" key="1">
    <source>
        <dbReference type="EMBL" id="SFV66154.1"/>
    </source>
</evidence>
<name>A0A1W1CK53_9ZZZZ</name>
<dbReference type="AlphaFoldDB" id="A0A1W1CK53"/>
<accession>A0A1W1CK53</accession>
<protein>
    <submittedName>
        <fullName evidence="1">Uncharacterized protein</fullName>
    </submittedName>
</protein>
<sequence>MILVSCSLFAFDMDGVTASVEKDNASASVKKTKAVTAL</sequence>
<gene>
    <name evidence="1" type="ORF">MNB_SM-4-1071</name>
</gene>
<reference evidence="1" key="1">
    <citation type="submission" date="2016-10" db="EMBL/GenBank/DDBJ databases">
        <authorList>
            <person name="de Groot N.N."/>
        </authorList>
    </citation>
    <scope>NUCLEOTIDE SEQUENCE</scope>
</reference>
<dbReference type="EMBL" id="FPHF01000089">
    <property type="protein sequence ID" value="SFV66154.1"/>
    <property type="molecule type" value="Genomic_DNA"/>
</dbReference>